<name>A0A6G1F0N8_9ORYZ</name>
<reference evidence="1 2" key="1">
    <citation type="submission" date="2019-11" db="EMBL/GenBank/DDBJ databases">
        <title>Whole genome sequence of Oryza granulata.</title>
        <authorList>
            <person name="Li W."/>
        </authorList>
    </citation>
    <scope>NUCLEOTIDE SEQUENCE [LARGE SCALE GENOMIC DNA]</scope>
    <source>
        <strain evidence="2">cv. Menghai</strain>
        <tissue evidence="1">Leaf</tissue>
    </source>
</reference>
<sequence>MVPIQGIEVEGCFGAKGGGDERVDEIGSYLAGELRLPCHKFAAESEFASLGDLYLQRRPFPKLAVRNRAP</sequence>
<accession>A0A6G1F0N8</accession>
<organism evidence="1 2">
    <name type="scientific">Oryza meyeriana var. granulata</name>
    <dbReference type="NCBI Taxonomy" id="110450"/>
    <lineage>
        <taxon>Eukaryota</taxon>
        <taxon>Viridiplantae</taxon>
        <taxon>Streptophyta</taxon>
        <taxon>Embryophyta</taxon>
        <taxon>Tracheophyta</taxon>
        <taxon>Spermatophyta</taxon>
        <taxon>Magnoliopsida</taxon>
        <taxon>Liliopsida</taxon>
        <taxon>Poales</taxon>
        <taxon>Poaceae</taxon>
        <taxon>BOP clade</taxon>
        <taxon>Oryzoideae</taxon>
        <taxon>Oryzeae</taxon>
        <taxon>Oryzinae</taxon>
        <taxon>Oryza</taxon>
        <taxon>Oryza meyeriana</taxon>
    </lineage>
</organism>
<comment type="caution">
    <text evidence="1">The sequence shown here is derived from an EMBL/GenBank/DDBJ whole genome shotgun (WGS) entry which is preliminary data.</text>
</comment>
<keyword evidence="2" id="KW-1185">Reference proteome</keyword>
<dbReference type="EMBL" id="SPHZ02000002">
    <property type="protein sequence ID" value="KAF0930457.1"/>
    <property type="molecule type" value="Genomic_DNA"/>
</dbReference>
<evidence type="ECO:0000313" key="1">
    <source>
        <dbReference type="EMBL" id="KAF0930457.1"/>
    </source>
</evidence>
<evidence type="ECO:0000313" key="2">
    <source>
        <dbReference type="Proteomes" id="UP000479710"/>
    </source>
</evidence>
<dbReference type="AlphaFoldDB" id="A0A6G1F0N8"/>
<proteinExistence type="predicted"/>
<gene>
    <name evidence="1" type="ORF">E2562_032886</name>
</gene>
<protein>
    <submittedName>
        <fullName evidence="1">Uncharacterized protein</fullName>
    </submittedName>
</protein>
<dbReference type="Proteomes" id="UP000479710">
    <property type="component" value="Unassembled WGS sequence"/>
</dbReference>